<evidence type="ECO:0000313" key="2">
    <source>
        <dbReference type="Proteomes" id="UP001152607"/>
    </source>
</evidence>
<name>A0A9W4UGA5_9PLEO</name>
<accession>A0A9W4UGA5</accession>
<sequence>MIRFQDGEPKCMWFSQHTTGEAYIFDAVQKDKSGKRPLVYCANGSHALYPLPGPHEYTIPNLSVPFRFRLVDETDTAGPVYDPLLTSYYYIFTPFLSTFMPFPTMVSSLPSSKSHVPTGFLYFKGRWGDRQLESRTTSVIEQLEGKSEKGSGKTFVSGPTGPLDKQLSRSEVWPRDADYKPLLRHSLNYSWILEKWLGSMNCMWEDMKVKGVKVSGELVE</sequence>
<dbReference type="PANTHER" id="PTHR48174:SF5">
    <property type="entry name" value="VACUOLAR PROTEIN SORTING-ASSOCIATED PROTEIN 62"/>
    <property type="match status" value="1"/>
</dbReference>
<gene>
    <name evidence="1" type="ORF">PDIGIT_LOCUS8496</name>
</gene>
<keyword evidence="2" id="KW-1185">Reference proteome</keyword>
<dbReference type="PANTHER" id="PTHR48174">
    <property type="entry name" value="DUF946 FAMILY PROTEIN"/>
    <property type="match status" value="1"/>
</dbReference>
<evidence type="ECO:0000313" key="1">
    <source>
        <dbReference type="EMBL" id="CAI6335415.1"/>
    </source>
</evidence>
<protein>
    <submittedName>
        <fullName evidence="1">Uncharacterized protein</fullName>
    </submittedName>
</protein>
<organism evidence="1 2">
    <name type="scientific">Periconia digitata</name>
    <dbReference type="NCBI Taxonomy" id="1303443"/>
    <lineage>
        <taxon>Eukaryota</taxon>
        <taxon>Fungi</taxon>
        <taxon>Dikarya</taxon>
        <taxon>Ascomycota</taxon>
        <taxon>Pezizomycotina</taxon>
        <taxon>Dothideomycetes</taxon>
        <taxon>Pleosporomycetidae</taxon>
        <taxon>Pleosporales</taxon>
        <taxon>Massarineae</taxon>
        <taxon>Periconiaceae</taxon>
        <taxon>Periconia</taxon>
    </lineage>
</organism>
<reference evidence="1" key="1">
    <citation type="submission" date="2023-01" db="EMBL/GenBank/DDBJ databases">
        <authorList>
            <person name="Van Ghelder C."/>
            <person name="Rancurel C."/>
        </authorList>
    </citation>
    <scope>NUCLEOTIDE SEQUENCE</scope>
    <source>
        <strain evidence="1">CNCM I-4278</strain>
    </source>
</reference>
<dbReference type="AlphaFoldDB" id="A0A9W4UGA5"/>
<proteinExistence type="predicted"/>
<comment type="caution">
    <text evidence="1">The sequence shown here is derived from an EMBL/GenBank/DDBJ whole genome shotgun (WGS) entry which is preliminary data.</text>
</comment>
<dbReference type="Proteomes" id="UP001152607">
    <property type="component" value="Unassembled WGS sequence"/>
</dbReference>
<dbReference type="EMBL" id="CAOQHR010000005">
    <property type="protein sequence ID" value="CAI6335415.1"/>
    <property type="molecule type" value="Genomic_DNA"/>
</dbReference>
<dbReference type="OrthoDB" id="188042at2759"/>